<accession>A0A0E9SZP7</accession>
<reference evidence="1" key="2">
    <citation type="journal article" date="2015" name="Fish Shellfish Immunol.">
        <title>Early steps in the European eel (Anguilla anguilla)-Vibrio vulnificus interaction in the gills: Role of the RtxA13 toxin.</title>
        <authorList>
            <person name="Callol A."/>
            <person name="Pajuelo D."/>
            <person name="Ebbesson L."/>
            <person name="Teles M."/>
            <person name="MacKenzie S."/>
            <person name="Amaro C."/>
        </authorList>
    </citation>
    <scope>NUCLEOTIDE SEQUENCE</scope>
</reference>
<reference evidence="1" key="1">
    <citation type="submission" date="2014-11" db="EMBL/GenBank/DDBJ databases">
        <authorList>
            <person name="Amaro Gonzalez C."/>
        </authorList>
    </citation>
    <scope>NUCLEOTIDE SEQUENCE</scope>
</reference>
<dbReference type="AlphaFoldDB" id="A0A0E9SZP7"/>
<name>A0A0E9SZP7_ANGAN</name>
<evidence type="ECO:0000313" key="1">
    <source>
        <dbReference type="EMBL" id="JAH45983.1"/>
    </source>
</evidence>
<sequence length="28" mass="3136">MRPGLLQGFGDPVSYFTAFLHASGYFQK</sequence>
<organism evidence="1">
    <name type="scientific">Anguilla anguilla</name>
    <name type="common">European freshwater eel</name>
    <name type="synonym">Muraena anguilla</name>
    <dbReference type="NCBI Taxonomy" id="7936"/>
    <lineage>
        <taxon>Eukaryota</taxon>
        <taxon>Metazoa</taxon>
        <taxon>Chordata</taxon>
        <taxon>Craniata</taxon>
        <taxon>Vertebrata</taxon>
        <taxon>Euteleostomi</taxon>
        <taxon>Actinopterygii</taxon>
        <taxon>Neopterygii</taxon>
        <taxon>Teleostei</taxon>
        <taxon>Anguilliformes</taxon>
        <taxon>Anguillidae</taxon>
        <taxon>Anguilla</taxon>
    </lineage>
</organism>
<dbReference type="EMBL" id="GBXM01062594">
    <property type="protein sequence ID" value="JAH45983.1"/>
    <property type="molecule type" value="Transcribed_RNA"/>
</dbReference>
<proteinExistence type="predicted"/>
<protein>
    <submittedName>
        <fullName evidence="1">Uncharacterized protein</fullName>
    </submittedName>
</protein>